<organism evidence="1 2">
    <name type="scientific">Flavobacterium rhizosphaerae</name>
    <dbReference type="NCBI Taxonomy" id="3163298"/>
    <lineage>
        <taxon>Bacteria</taxon>
        <taxon>Pseudomonadati</taxon>
        <taxon>Bacteroidota</taxon>
        <taxon>Flavobacteriia</taxon>
        <taxon>Flavobacteriales</taxon>
        <taxon>Flavobacteriaceae</taxon>
        <taxon>Flavobacterium</taxon>
    </lineage>
</organism>
<sequence length="249" mass="28180">MEKIKKIFFFVLLSASAGFGQVRDTLNGRVVSNNQPMFDVYVINKTTGAEVKTNHQGNFKLPAKPGDALVVYSDKTQVREFAVWKESIQQNPYIIAVEYKGFELEEVVINDTLNAESLGLVPDGQKKYTPAEKKVYTATDLNVVKILGIIPVGMSLDPLLNAISGRTKALKKTLATEKKEYVIDKIYSLFSEKELKSFNVPEEYVKGFIFYIVEDEGFTNAIKAENTELVKFRIQILSEEYTELLRKNE</sequence>
<accession>A0ABW8Z0D0</accession>
<proteinExistence type="predicted"/>
<keyword evidence="2" id="KW-1185">Reference proteome</keyword>
<name>A0ABW8Z0D0_9FLAO</name>
<dbReference type="InterPro" id="IPR008969">
    <property type="entry name" value="CarboxyPept-like_regulatory"/>
</dbReference>
<gene>
    <name evidence="1" type="ORF">ABS766_14905</name>
</gene>
<evidence type="ECO:0000313" key="1">
    <source>
        <dbReference type="EMBL" id="MFL9845710.1"/>
    </source>
</evidence>
<dbReference type="EMBL" id="JBELPZ010000020">
    <property type="protein sequence ID" value="MFL9845710.1"/>
    <property type="molecule type" value="Genomic_DNA"/>
</dbReference>
<evidence type="ECO:0008006" key="3">
    <source>
        <dbReference type="Google" id="ProtNLM"/>
    </source>
</evidence>
<dbReference type="SUPFAM" id="SSF49464">
    <property type="entry name" value="Carboxypeptidase regulatory domain-like"/>
    <property type="match status" value="1"/>
</dbReference>
<protein>
    <recommendedName>
        <fullName evidence="3">Carboxypeptidase regulatory-like domain-containing protein</fullName>
    </recommendedName>
</protein>
<dbReference type="Proteomes" id="UP001629156">
    <property type="component" value="Unassembled WGS sequence"/>
</dbReference>
<reference evidence="1 2" key="1">
    <citation type="submission" date="2024-06" db="EMBL/GenBank/DDBJ databases">
        <authorList>
            <person name="Kaempfer P."/>
            <person name="Viver T."/>
        </authorList>
    </citation>
    <scope>NUCLEOTIDE SEQUENCE [LARGE SCALE GENOMIC DNA]</scope>
    <source>
        <strain evidence="1 2">ST-119</strain>
    </source>
</reference>
<evidence type="ECO:0000313" key="2">
    <source>
        <dbReference type="Proteomes" id="UP001629156"/>
    </source>
</evidence>
<dbReference type="RefSeq" id="WP_408085991.1">
    <property type="nucleotide sequence ID" value="NZ_JBELPZ010000020.1"/>
</dbReference>
<comment type="caution">
    <text evidence="1">The sequence shown here is derived from an EMBL/GenBank/DDBJ whole genome shotgun (WGS) entry which is preliminary data.</text>
</comment>